<proteinExistence type="predicted"/>
<reference evidence="1 2" key="1">
    <citation type="submission" date="2017-06" db="EMBL/GenBank/DDBJ databases">
        <authorList>
            <person name="Kim H.J."/>
            <person name="Triplett B.A."/>
        </authorList>
    </citation>
    <scope>NUCLEOTIDE SEQUENCE [LARGE SCALE GENOMIC DNA]</scope>
    <source>
        <strain evidence="1 2">DSM 19316</strain>
    </source>
</reference>
<dbReference type="AlphaFoldDB" id="A0A238UQ29"/>
<organism evidence="1 2">
    <name type="scientific">Halorubrum ezzemoulense</name>
    <name type="common">Halorubrum chaoviator</name>
    <dbReference type="NCBI Taxonomy" id="337243"/>
    <lineage>
        <taxon>Archaea</taxon>
        <taxon>Methanobacteriati</taxon>
        <taxon>Methanobacteriota</taxon>
        <taxon>Stenosarchaea group</taxon>
        <taxon>Halobacteria</taxon>
        <taxon>Halobacteriales</taxon>
        <taxon>Haloferacaceae</taxon>
        <taxon>Halorubrum</taxon>
    </lineage>
</organism>
<name>A0A238UQ29_HALEZ</name>
<accession>A0A238UQ29</accession>
<evidence type="ECO:0000313" key="1">
    <source>
        <dbReference type="EMBL" id="SNR24041.1"/>
    </source>
</evidence>
<dbReference type="Proteomes" id="UP000198297">
    <property type="component" value="Unassembled WGS sequence"/>
</dbReference>
<dbReference type="EMBL" id="FZNK01000001">
    <property type="protein sequence ID" value="SNR24041.1"/>
    <property type="molecule type" value="Genomic_DNA"/>
</dbReference>
<protein>
    <submittedName>
        <fullName evidence="1">Uncharacterized protein</fullName>
    </submittedName>
</protein>
<gene>
    <name evidence="1" type="ORF">SAMN06266787_101240</name>
</gene>
<evidence type="ECO:0000313" key="2">
    <source>
        <dbReference type="Proteomes" id="UP000198297"/>
    </source>
</evidence>
<sequence length="31" mass="3157">MTVAVVETTPIVTGATRADPTVTAAQARWAA</sequence>